<dbReference type="PANTHER" id="PTHR38011">
    <property type="entry name" value="DIHYDROFOLATE REDUCTASE FAMILY PROTEIN (AFU_ORTHOLOGUE AFUA_8G06820)"/>
    <property type="match status" value="1"/>
</dbReference>
<dbReference type="InterPro" id="IPR050765">
    <property type="entry name" value="Riboflavin_Biosynth_HTPR"/>
</dbReference>
<evidence type="ECO:0000313" key="3">
    <source>
        <dbReference type="Proteomes" id="UP000192678"/>
    </source>
</evidence>
<sequence length="181" mass="20075">MQSPGGPDEDPRNGFSHGGWAMSFFDDAANQVIGETIAGEFDMLLGRRTYEIFASYWPYQGDDPIAKAFNKAEKYVVTRSLSQLDWENSHKIGGDVVDEIRQLKASDGPVLHIWGSGELLQTLIANNLVDEYHLWVFPIILGEGKRLFENGLPPRSLSLVATRSTPRGVLLNTYQPAGPLL</sequence>
<evidence type="ECO:0000313" key="2">
    <source>
        <dbReference type="EMBL" id="SMC61772.1"/>
    </source>
</evidence>
<proteinExistence type="predicted"/>
<evidence type="ECO:0000259" key="1">
    <source>
        <dbReference type="Pfam" id="PF01872"/>
    </source>
</evidence>
<dbReference type="Gene3D" id="3.40.430.10">
    <property type="entry name" value="Dihydrofolate Reductase, subunit A"/>
    <property type="match status" value="1"/>
</dbReference>
<protein>
    <submittedName>
        <fullName evidence="2">Dihydrofolate reductase</fullName>
    </submittedName>
</protein>
<dbReference type="GO" id="GO:0008703">
    <property type="term" value="F:5-amino-6-(5-phosphoribosylamino)uracil reductase activity"/>
    <property type="evidence" value="ECO:0007669"/>
    <property type="project" value="InterPro"/>
</dbReference>
<feature type="domain" description="Bacterial bifunctional deaminase-reductase C-terminal" evidence="1">
    <location>
        <begin position="26"/>
        <end position="170"/>
    </location>
</feature>
<reference evidence="2 3" key="1">
    <citation type="submission" date="2017-04" db="EMBL/GenBank/DDBJ databases">
        <authorList>
            <person name="Afonso C.L."/>
            <person name="Miller P.J."/>
            <person name="Scott M.A."/>
            <person name="Spackman E."/>
            <person name="Goraichik I."/>
            <person name="Dimitrov K.M."/>
            <person name="Suarez D.L."/>
            <person name="Swayne D.E."/>
        </authorList>
    </citation>
    <scope>NUCLEOTIDE SEQUENCE [LARGE SCALE GENOMIC DNA]</scope>
    <source>
        <strain evidence="2 3">DSM 19625</strain>
    </source>
</reference>
<dbReference type="Proteomes" id="UP000192678">
    <property type="component" value="Unassembled WGS sequence"/>
</dbReference>
<dbReference type="InterPro" id="IPR024072">
    <property type="entry name" value="DHFR-like_dom_sf"/>
</dbReference>
<dbReference type="PANTHER" id="PTHR38011:SF2">
    <property type="entry name" value="BIFUNCTIONAL DEAMINASE-REDUCTASE DOMAIN PROTEIN"/>
    <property type="match status" value="1"/>
</dbReference>
<name>A0A1W2AMM9_9SPHI</name>
<dbReference type="InterPro" id="IPR002734">
    <property type="entry name" value="RibDG_C"/>
</dbReference>
<organism evidence="2 3">
    <name type="scientific">Pedobacter nyackensis</name>
    <dbReference type="NCBI Taxonomy" id="475255"/>
    <lineage>
        <taxon>Bacteria</taxon>
        <taxon>Pseudomonadati</taxon>
        <taxon>Bacteroidota</taxon>
        <taxon>Sphingobacteriia</taxon>
        <taxon>Sphingobacteriales</taxon>
        <taxon>Sphingobacteriaceae</taxon>
        <taxon>Pedobacter</taxon>
    </lineage>
</organism>
<accession>A0A1W2AMM9</accession>
<dbReference type="EMBL" id="FWYB01000001">
    <property type="protein sequence ID" value="SMC61772.1"/>
    <property type="molecule type" value="Genomic_DNA"/>
</dbReference>
<dbReference type="SUPFAM" id="SSF53597">
    <property type="entry name" value="Dihydrofolate reductase-like"/>
    <property type="match status" value="1"/>
</dbReference>
<dbReference type="Pfam" id="PF01872">
    <property type="entry name" value="RibD_C"/>
    <property type="match status" value="1"/>
</dbReference>
<dbReference type="GO" id="GO:0009231">
    <property type="term" value="P:riboflavin biosynthetic process"/>
    <property type="evidence" value="ECO:0007669"/>
    <property type="project" value="InterPro"/>
</dbReference>
<dbReference type="AlphaFoldDB" id="A0A1W2AMM9"/>
<dbReference type="STRING" id="475255.SAMN04488101_101746"/>
<keyword evidence="3" id="KW-1185">Reference proteome</keyword>
<gene>
    <name evidence="2" type="ORF">SAMN04488101_101746</name>
</gene>